<dbReference type="PANTHER" id="PTHR34978:SF3">
    <property type="entry name" value="SLR0241 PROTEIN"/>
    <property type="match status" value="1"/>
</dbReference>
<dbReference type="Proteomes" id="UP000276603">
    <property type="component" value="Unassembled WGS sequence"/>
</dbReference>
<protein>
    <recommendedName>
        <fullName evidence="2">Peptidase M56 domain-containing protein</fullName>
    </recommendedName>
</protein>
<keyword evidence="1" id="KW-0472">Membrane</keyword>
<proteinExistence type="predicted"/>
<dbReference type="EMBL" id="RBCJ01000003">
    <property type="protein sequence ID" value="RKN79924.1"/>
    <property type="molecule type" value="Genomic_DNA"/>
</dbReference>
<comment type="caution">
    <text evidence="3">The sequence shown here is derived from an EMBL/GenBank/DDBJ whole genome shotgun (WGS) entry which is preliminary data.</text>
</comment>
<dbReference type="AlphaFoldDB" id="A0A3B0C6K2"/>
<feature type="domain" description="Peptidase M56" evidence="2">
    <location>
        <begin position="65"/>
        <end position="253"/>
    </location>
</feature>
<feature type="transmembrane region" description="Helical" evidence="1">
    <location>
        <begin position="6"/>
        <end position="25"/>
    </location>
</feature>
<dbReference type="InterPro" id="IPR008756">
    <property type="entry name" value="Peptidase_M56"/>
</dbReference>
<feature type="transmembrane region" description="Helical" evidence="1">
    <location>
        <begin position="89"/>
        <end position="107"/>
    </location>
</feature>
<dbReference type="InterPro" id="IPR052173">
    <property type="entry name" value="Beta-lactam_resp_regulator"/>
</dbReference>
<keyword evidence="1" id="KW-1133">Transmembrane helix</keyword>
<evidence type="ECO:0000259" key="2">
    <source>
        <dbReference type="Pfam" id="PF05569"/>
    </source>
</evidence>
<evidence type="ECO:0000256" key="1">
    <source>
        <dbReference type="SAM" id="Phobius"/>
    </source>
</evidence>
<organism evidence="3 4">
    <name type="scientific">Ulvibacterium marinum</name>
    <dbReference type="NCBI Taxonomy" id="2419782"/>
    <lineage>
        <taxon>Bacteria</taxon>
        <taxon>Pseudomonadati</taxon>
        <taxon>Bacteroidota</taxon>
        <taxon>Flavobacteriia</taxon>
        <taxon>Flavobacteriales</taxon>
        <taxon>Flavobacteriaceae</taxon>
        <taxon>Ulvibacterium</taxon>
    </lineage>
</organism>
<dbReference type="PANTHER" id="PTHR34978">
    <property type="entry name" value="POSSIBLE SENSOR-TRANSDUCER PROTEIN BLAR"/>
    <property type="match status" value="1"/>
</dbReference>
<reference evidence="3 4" key="1">
    <citation type="submission" date="2018-10" db="EMBL/GenBank/DDBJ databases">
        <title>Ulvibacterium marinum gen. nov., sp. nov., a novel marine bacterium of the family Flavobacteriaceae, isolated from a culture of the green alga Ulva prolifera.</title>
        <authorList>
            <person name="Zhang Z."/>
        </authorList>
    </citation>
    <scope>NUCLEOTIDE SEQUENCE [LARGE SCALE GENOMIC DNA]</scope>
    <source>
        <strain evidence="3 4">CCMM003</strain>
    </source>
</reference>
<dbReference type="OrthoDB" id="1522859at2"/>
<dbReference type="Pfam" id="PF05569">
    <property type="entry name" value="Peptidase_M56"/>
    <property type="match status" value="1"/>
</dbReference>
<feature type="transmembrane region" description="Helical" evidence="1">
    <location>
        <begin position="264"/>
        <end position="282"/>
    </location>
</feature>
<accession>A0A3B0C6K2</accession>
<gene>
    <name evidence="3" type="ORF">D7Z94_16820</name>
</gene>
<keyword evidence="1" id="KW-0812">Transmembrane</keyword>
<name>A0A3B0C6K2_9FLAO</name>
<dbReference type="CDD" id="cd07341">
    <property type="entry name" value="M56_BlaR1_MecR1_like"/>
    <property type="match status" value="1"/>
</dbReference>
<dbReference type="RefSeq" id="WP_120712733.1">
    <property type="nucleotide sequence ID" value="NZ_RBCJ01000003.1"/>
</dbReference>
<evidence type="ECO:0000313" key="3">
    <source>
        <dbReference type="EMBL" id="RKN79924.1"/>
    </source>
</evidence>
<feature type="transmembrane region" description="Helical" evidence="1">
    <location>
        <begin position="37"/>
        <end position="54"/>
    </location>
</feature>
<evidence type="ECO:0000313" key="4">
    <source>
        <dbReference type="Proteomes" id="UP000276603"/>
    </source>
</evidence>
<keyword evidence="4" id="KW-1185">Reference proteome</keyword>
<sequence>MEAFFLYLLKSSAIVGLFFVTYHLFLRKETLFFENRLFLVGGLVVSVFLPFLKIRKVVLLDPGITTNLPITSENSLTVNQTVLVNWETLLLMIYTLGVLFLLSRLILQLASVRRLIKTEEIRRHEQFYHVKTQKRISPFSFFNYIFYNPAQFSQDELKSIIAHEEVHAQEYHSIDILLLELVFILQWFNPIIWFYKTFVKQNLEFLADSKAFQKVTCKKTYQYLMLKQAVVEKKPTVTNPFYNSLIKKRIVMLNQNQSKKLNTIKLFLVLPMLVLFLMSFNIKEVYSFNAAADSHVRNAQSIELNINKDTSNDELEKMKKNLAEDNIDFSYIVIHNDNNEIIDITLHISGQSPDGEKFSGNYNSSSEDPIKPITIFYNHETNGISFGNAVSKRVHVHKNKGGSETVRVDLDRTGEYKTINIRKENGTKKIFVDGKEVDEDTLHEMNFNITMDEQADDDITIHLTTSDEDKKRKNKRVKFKKHKDGKVKENVMMIGDSDDDTTIEVIAEGDSPLVIDVDGKEKPLFYIDGKKATEKQVKKLSSEDIMTMNVWKGKKAIKKYGEKAENDVIEITTKKKN</sequence>